<keyword evidence="3" id="KW-0520">NAD</keyword>
<feature type="region of interest" description="Disordered" evidence="4">
    <location>
        <begin position="1"/>
        <end position="52"/>
    </location>
</feature>
<feature type="domain" description="Aldehyde dehydrogenase" evidence="5">
    <location>
        <begin position="83"/>
        <end position="540"/>
    </location>
</feature>
<dbReference type="Proteomes" id="UP001242480">
    <property type="component" value="Unassembled WGS sequence"/>
</dbReference>
<accession>A0ABU0JCS1</accession>
<comment type="caution">
    <text evidence="6">The sequence shown here is derived from an EMBL/GenBank/DDBJ whole genome shotgun (WGS) entry which is preliminary data.</text>
</comment>
<dbReference type="RefSeq" id="WP_307278335.1">
    <property type="nucleotide sequence ID" value="NZ_JAUSVX010000011.1"/>
</dbReference>
<name>A0ABU0JCS1_9HYPH</name>
<dbReference type="Gene3D" id="3.40.309.10">
    <property type="entry name" value="Aldehyde Dehydrogenase, Chain A, domain 2"/>
    <property type="match status" value="1"/>
</dbReference>
<dbReference type="PROSITE" id="PS00070">
    <property type="entry name" value="ALDEHYDE_DEHYDR_CYS"/>
    <property type="match status" value="1"/>
</dbReference>
<comment type="similarity">
    <text evidence="1">Belongs to the aldehyde dehydrogenase family.</text>
</comment>
<dbReference type="InterPro" id="IPR016163">
    <property type="entry name" value="Ald_DH_C"/>
</dbReference>
<dbReference type="Gene3D" id="3.40.605.10">
    <property type="entry name" value="Aldehyde Dehydrogenase, Chain A, domain 1"/>
    <property type="match status" value="1"/>
</dbReference>
<dbReference type="InterPro" id="IPR015590">
    <property type="entry name" value="Aldehyde_DH_dom"/>
</dbReference>
<evidence type="ECO:0000256" key="4">
    <source>
        <dbReference type="SAM" id="MobiDB-lite"/>
    </source>
</evidence>
<evidence type="ECO:0000313" key="7">
    <source>
        <dbReference type="Proteomes" id="UP001242480"/>
    </source>
</evidence>
<dbReference type="InterPro" id="IPR016160">
    <property type="entry name" value="Ald_DH_CS_CYS"/>
</dbReference>
<keyword evidence="7" id="KW-1185">Reference proteome</keyword>
<organism evidence="6 7">
    <name type="scientific">Labrys wisconsinensis</name>
    <dbReference type="NCBI Taxonomy" id="425677"/>
    <lineage>
        <taxon>Bacteria</taxon>
        <taxon>Pseudomonadati</taxon>
        <taxon>Pseudomonadota</taxon>
        <taxon>Alphaproteobacteria</taxon>
        <taxon>Hyphomicrobiales</taxon>
        <taxon>Xanthobacteraceae</taxon>
        <taxon>Labrys</taxon>
    </lineage>
</organism>
<evidence type="ECO:0000259" key="5">
    <source>
        <dbReference type="Pfam" id="PF00171"/>
    </source>
</evidence>
<evidence type="ECO:0000256" key="2">
    <source>
        <dbReference type="ARBA" id="ARBA00023002"/>
    </source>
</evidence>
<dbReference type="Pfam" id="PF00171">
    <property type="entry name" value="Aldedh"/>
    <property type="match status" value="1"/>
</dbReference>
<reference evidence="6 7" key="1">
    <citation type="submission" date="2023-07" db="EMBL/GenBank/DDBJ databases">
        <title>Genomic Encyclopedia of Type Strains, Phase IV (KMG-IV): sequencing the most valuable type-strain genomes for metagenomic binning, comparative biology and taxonomic classification.</title>
        <authorList>
            <person name="Goeker M."/>
        </authorList>
    </citation>
    <scope>NUCLEOTIDE SEQUENCE [LARGE SCALE GENOMIC DNA]</scope>
    <source>
        <strain evidence="6 7">DSM 19619</strain>
    </source>
</reference>
<gene>
    <name evidence="6" type="ORF">QO011_005119</name>
</gene>
<dbReference type="EMBL" id="JAUSVX010000011">
    <property type="protein sequence ID" value="MDQ0472090.1"/>
    <property type="molecule type" value="Genomic_DNA"/>
</dbReference>
<dbReference type="PANTHER" id="PTHR42986:SF1">
    <property type="entry name" value="BENZALDEHYDE DEHYDROGENASE YFMT"/>
    <property type="match status" value="1"/>
</dbReference>
<dbReference type="SUPFAM" id="SSF53720">
    <property type="entry name" value="ALDH-like"/>
    <property type="match status" value="1"/>
</dbReference>
<dbReference type="InterPro" id="IPR016162">
    <property type="entry name" value="Ald_DH_N"/>
</dbReference>
<sequence>MPRLRQPDHDRRPASDRSLRRGRDRHRHPTARRPIPKRLGSGAFGDGANPTPALQRRNAMSHARGVTEVNGIREYEYFAGGEWRTAEAHKLFDVYRPYDRGLYARVAAGGRPEAQLAVDAAAKAFPAWSQTTPAERAKLFFRAAEIVKRRRAEIAEILAIETGSTISFATFQQDLVAATIEQAAGWMYLPKGEVLETNMPGTHSIGVRRPLGVVASFTPWNGANVLSWRAVLSPVAAGNTVVVKPSELAPISAGLILAEIAEEAGFPAGVINVVTHAPGAAGAIADVFFESPDVRVINLIGGVKTAKMLAKRAGETLKRTTMELGGYNPMIILDDVDVDYAVRTATFGSFFHQGQICLNTRRIIIQRKIADEFLEKFAARTRTLPSGDPQDHKTIIGPLITPAAVKLCDDRVKEALAKGATLHTGGVFEGQIYQPTILSNVPLDVAVANEETFGPVVVVEVVDTPEQAVEAANRTLYGLTSSILAGDTYRAFELAPKILAGIVNVNSPTVNDEIHAPMGGVRDSGWGRTGPDSLKEFQDVIWINAHSGQRQYPI</sequence>
<protein>
    <submittedName>
        <fullName evidence="6">Acyl-CoA reductase-like NAD-dependent aldehyde dehydrogenase</fullName>
    </submittedName>
</protein>
<proteinExistence type="inferred from homology"/>
<feature type="compositionally biased region" description="Basic residues" evidence="4">
    <location>
        <begin position="22"/>
        <end position="36"/>
    </location>
</feature>
<dbReference type="PANTHER" id="PTHR42986">
    <property type="entry name" value="BENZALDEHYDE DEHYDROGENASE YFMT"/>
    <property type="match status" value="1"/>
</dbReference>
<dbReference type="InterPro" id="IPR016161">
    <property type="entry name" value="Ald_DH/histidinol_DH"/>
</dbReference>
<feature type="compositionally biased region" description="Basic and acidic residues" evidence="4">
    <location>
        <begin position="1"/>
        <end position="21"/>
    </location>
</feature>
<keyword evidence="2" id="KW-0560">Oxidoreductase</keyword>
<evidence type="ECO:0000256" key="1">
    <source>
        <dbReference type="ARBA" id="ARBA00009986"/>
    </source>
</evidence>
<evidence type="ECO:0000256" key="3">
    <source>
        <dbReference type="ARBA" id="ARBA00023027"/>
    </source>
</evidence>
<evidence type="ECO:0000313" key="6">
    <source>
        <dbReference type="EMBL" id="MDQ0472090.1"/>
    </source>
</evidence>